<dbReference type="InterPro" id="IPR003029">
    <property type="entry name" value="S1_domain"/>
</dbReference>
<dbReference type="InterPro" id="IPR050437">
    <property type="entry name" value="Ribos_protein_bS1-like"/>
</dbReference>
<accession>A0A2N0ZN19</accession>
<dbReference type="Gene3D" id="2.40.50.140">
    <property type="entry name" value="Nucleic acid-binding proteins"/>
    <property type="match status" value="1"/>
</dbReference>
<evidence type="ECO:0000256" key="3">
    <source>
        <dbReference type="ARBA" id="ARBA00023274"/>
    </source>
</evidence>
<evidence type="ECO:0000313" key="5">
    <source>
        <dbReference type="EMBL" id="PKG30911.1"/>
    </source>
</evidence>
<dbReference type="Proteomes" id="UP000233343">
    <property type="component" value="Unassembled WGS sequence"/>
</dbReference>
<protein>
    <recommendedName>
        <fullName evidence="4">S1 motif domain-containing protein</fullName>
    </recommendedName>
</protein>
<dbReference type="InterPro" id="IPR012340">
    <property type="entry name" value="NA-bd_OB-fold"/>
</dbReference>
<dbReference type="EMBL" id="PISD01000003">
    <property type="protein sequence ID" value="PKG30911.1"/>
    <property type="molecule type" value="Genomic_DNA"/>
</dbReference>
<feature type="domain" description="S1 motif" evidence="4">
    <location>
        <begin position="132"/>
        <end position="202"/>
    </location>
</feature>
<comment type="similarity">
    <text evidence="1">Belongs to the bacterial ribosomal protein bS1 family.</text>
</comment>
<dbReference type="SUPFAM" id="SSF50249">
    <property type="entry name" value="Nucleic acid-binding proteins"/>
    <property type="match status" value="1"/>
</dbReference>
<evidence type="ECO:0000256" key="2">
    <source>
        <dbReference type="ARBA" id="ARBA00022980"/>
    </source>
</evidence>
<dbReference type="GO" id="GO:0006412">
    <property type="term" value="P:translation"/>
    <property type="evidence" value="ECO:0007669"/>
    <property type="project" value="TreeGrafter"/>
</dbReference>
<dbReference type="PANTHER" id="PTHR10724">
    <property type="entry name" value="30S RIBOSOMAL PROTEIN S1"/>
    <property type="match status" value="1"/>
</dbReference>
<keyword evidence="2" id="KW-0689">Ribosomal protein</keyword>
<gene>
    <name evidence="5" type="ORF">CWS20_01040</name>
</gene>
<dbReference type="GO" id="GO:0003729">
    <property type="term" value="F:mRNA binding"/>
    <property type="evidence" value="ECO:0007669"/>
    <property type="project" value="TreeGrafter"/>
</dbReference>
<organism evidence="5 6">
    <name type="scientific">Cytobacillus horneckiae</name>
    <dbReference type="NCBI Taxonomy" id="549687"/>
    <lineage>
        <taxon>Bacteria</taxon>
        <taxon>Bacillati</taxon>
        <taxon>Bacillota</taxon>
        <taxon>Bacilli</taxon>
        <taxon>Bacillales</taxon>
        <taxon>Bacillaceae</taxon>
        <taxon>Cytobacillus</taxon>
    </lineage>
</organism>
<dbReference type="GO" id="GO:0003735">
    <property type="term" value="F:structural constituent of ribosome"/>
    <property type="evidence" value="ECO:0007669"/>
    <property type="project" value="TreeGrafter"/>
</dbReference>
<dbReference type="GO" id="GO:0022627">
    <property type="term" value="C:cytosolic small ribosomal subunit"/>
    <property type="evidence" value="ECO:0007669"/>
    <property type="project" value="TreeGrafter"/>
</dbReference>
<dbReference type="PANTHER" id="PTHR10724:SF7">
    <property type="entry name" value="SMALL RIBOSOMAL SUBUNIT PROTEIN BS1C"/>
    <property type="match status" value="1"/>
</dbReference>
<sequence>MEVYIKMEIVNPTDIVIAPEGAKNHNQEQEKVEKLFKIMKRNQIVKVPITELKKVGENEFAWILNFDGILGAIRFERSGLDIPNQMKQFVGQEIYVKIINVKQTPKGTVVTADRKSAIQEMSEVVLNQLKEGQVLQSVVKGVGDHTVHVDIGGGCIVSIPRKEATISKARRSLKGYFNIGDQIQVKVLKINKTTKFIKVSHAATQGNPWQKNKYNKGDVVITEIVNIVYDKTGVKIYAEVKPGLEALLIYNIPTEPKIGDKIQGEVHKFEPEKKQLRVIAKTIF</sequence>
<comment type="caution">
    <text evidence="5">The sequence shown here is derived from an EMBL/GenBank/DDBJ whole genome shotgun (WGS) entry which is preliminary data.</text>
</comment>
<proteinExistence type="inferred from homology"/>
<name>A0A2N0ZN19_9BACI</name>
<dbReference type="AlphaFoldDB" id="A0A2N0ZN19"/>
<evidence type="ECO:0000259" key="4">
    <source>
        <dbReference type="PROSITE" id="PS50126"/>
    </source>
</evidence>
<dbReference type="Pfam" id="PF00575">
    <property type="entry name" value="S1"/>
    <property type="match status" value="1"/>
</dbReference>
<evidence type="ECO:0000313" key="6">
    <source>
        <dbReference type="Proteomes" id="UP000233343"/>
    </source>
</evidence>
<dbReference type="SMART" id="SM00316">
    <property type="entry name" value="S1"/>
    <property type="match status" value="3"/>
</dbReference>
<keyword evidence="3" id="KW-0687">Ribonucleoprotein</keyword>
<keyword evidence="6" id="KW-1185">Reference proteome</keyword>
<reference evidence="5 6" key="1">
    <citation type="journal article" date="2010" name="Int. J. Syst. Evol. Microbiol.">
        <title>Bacillus horneckiae sp. nov., isolated from a spacecraft-assembly clean room.</title>
        <authorList>
            <person name="Vaishampayan P."/>
            <person name="Probst A."/>
            <person name="Krishnamurthi S."/>
            <person name="Ghosh S."/>
            <person name="Osman S."/>
            <person name="McDowall A."/>
            <person name="Ruckmani A."/>
            <person name="Mayilraj S."/>
            <person name="Venkateswaran K."/>
        </authorList>
    </citation>
    <scope>NUCLEOTIDE SEQUENCE [LARGE SCALE GENOMIC DNA]</scope>
    <source>
        <strain evidence="6">1PO1SC</strain>
    </source>
</reference>
<evidence type="ECO:0000256" key="1">
    <source>
        <dbReference type="ARBA" id="ARBA00006767"/>
    </source>
</evidence>
<dbReference type="PROSITE" id="PS50126">
    <property type="entry name" value="S1"/>
    <property type="match status" value="1"/>
</dbReference>